<protein>
    <submittedName>
        <fullName evidence="15">Putative adhesin</fullName>
    </submittedName>
</protein>
<dbReference type="EMBL" id="ACQL01000144">
    <property type="protein sequence ID" value="EER46182.1"/>
    <property type="molecule type" value="Genomic_DNA"/>
</dbReference>
<comment type="similarity">
    <text evidence="3">Belongs to the autotransporter-2 (AT-2) (TC 1.B.40) family.</text>
</comment>
<dbReference type="GO" id="GO:0015031">
    <property type="term" value="P:protein transport"/>
    <property type="evidence" value="ECO:0007669"/>
    <property type="project" value="UniProtKB-KW"/>
</dbReference>
<feature type="compositionally biased region" description="Polar residues" evidence="11">
    <location>
        <begin position="465"/>
        <end position="479"/>
    </location>
</feature>
<feature type="domain" description="Trimeric autotransporter adhesin YadA-like head" evidence="13">
    <location>
        <begin position="333"/>
        <end position="359"/>
    </location>
</feature>
<evidence type="ECO:0000256" key="3">
    <source>
        <dbReference type="ARBA" id="ARBA00005848"/>
    </source>
</evidence>
<dbReference type="Pfam" id="PF03895">
    <property type="entry name" value="YadA_anchor"/>
    <property type="match status" value="1"/>
</dbReference>
<dbReference type="Pfam" id="PF05658">
    <property type="entry name" value="YadA_head"/>
    <property type="match status" value="2"/>
</dbReference>
<proteinExistence type="inferred from homology"/>
<evidence type="ECO:0000256" key="10">
    <source>
        <dbReference type="ARBA" id="ARBA00023237"/>
    </source>
</evidence>
<feature type="domain" description="Trimeric autotransporter adhesin YadA-like stalk" evidence="14">
    <location>
        <begin position="53"/>
        <end position="93"/>
    </location>
</feature>
<evidence type="ECO:0000256" key="8">
    <source>
        <dbReference type="ARBA" id="ARBA00022927"/>
    </source>
</evidence>
<organism evidence="15 16">
    <name type="scientific">Actinobacillus minor NM305</name>
    <dbReference type="NCBI Taxonomy" id="637911"/>
    <lineage>
        <taxon>Bacteria</taxon>
        <taxon>Pseudomonadati</taxon>
        <taxon>Pseudomonadota</taxon>
        <taxon>Gammaproteobacteria</taxon>
        <taxon>Pasteurellales</taxon>
        <taxon>Pasteurellaceae</taxon>
        <taxon>Actinobacillus</taxon>
    </lineage>
</organism>
<dbReference type="AlphaFoldDB" id="C5S4I4"/>
<evidence type="ECO:0000259" key="12">
    <source>
        <dbReference type="Pfam" id="PF03895"/>
    </source>
</evidence>
<sequence length="653" mass="66012">VQLSKDLNVNSVNATTVTTGDTTMTDNGITIANGAAGKPVSLTKDGLNNGGNKITNVADGTDPMDAVNKRQLDAVATTANNAIQTFTTSVNGQKVETITKDNNDVSFVNGSGTTARISGTDITFDVNKSSLTTDAAGNVTADKAGDNFATAEDVAKAINTAGKASKTEVKEGDNIKVTSSTGANGQTIYTIATAKDLKVDSITAGNTVVNNDGLTIANGPAITQDGINANNTKVSGVANGDISPTSTDAVNGSQLYKVEQLITGIPDGKTTVIRDGKEYTLTTYNVKGQTEYVTNSVVTAIHNMNEQGIKFFHTNDGVATPINQSQNGVDSSASGAYATAVGYKANAGKTNALAIGNSATATGENAIAIGANAQATAENSISVGHGNIVEGKSSGAFGDPNYVMGTDVNNVAVEGSYAVGNDNVINSSDTFVLGNNVNNTGTLDSNGKPKAVSNTVENSVYLGNKTTATAGDGSKTGSLRNKKHDGTNGETTTAGSTGTVSEATVGGITYGGFAGAKANGVVSVGAAGSERRIQNVAAGEISSTSTDAINGSQLYSAMNKFGTNINNIHQRMGKIDRDLRGGIAGAVAIGSLVQAYNPSDSLLAVGGGTYRGSSALALGYSKVSDNGKIILKVTGSVNNSGHYMGGASVGYRF</sequence>
<evidence type="ECO:0000256" key="5">
    <source>
        <dbReference type="ARBA" id="ARBA00022452"/>
    </source>
</evidence>
<dbReference type="SUPFAM" id="SSF54523">
    <property type="entry name" value="Pili subunits"/>
    <property type="match status" value="1"/>
</dbReference>
<dbReference type="InterPro" id="IPR011049">
    <property type="entry name" value="Serralysin-like_metalloprot_C"/>
</dbReference>
<accession>C5S4I4</accession>
<name>C5S4I4_9PAST</name>
<dbReference type="Pfam" id="PF05662">
    <property type="entry name" value="YadA_stalk"/>
    <property type="match status" value="3"/>
</dbReference>
<evidence type="ECO:0000256" key="4">
    <source>
        <dbReference type="ARBA" id="ARBA00022448"/>
    </source>
</evidence>
<keyword evidence="5" id="KW-1134">Transmembrane beta strand</keyword>
<evidence type="ECO:0000256" key="6">
    <source>
        <dbReference type="ARBA" id="ARBA00022692"/>
    </source>
</evidence>
<dbReference type="Gene3D" id="3.30.1300.30">
    <property type="entry name" value="GSPII I/J protein-like"/>
    <property type="match status" value="1"/>
</dbReference>
<dbReference type="InterPro" id="IPR005594">
    <property type="entry name" value="YadA_C"/>
</dbReference>
<reference evidence="15 16" key="1">
    <citation type="journal article" date="2010" name="Vet. Microbiol.">
        <title>Production of haemolysins by strains of the Actinobacillus minor/porcitonsillarum complex.</title>
        <authorList>
            <person name="Arya G."/>
            <person name="Niven D.F."/>
        </authorList>
    </citation>
    <scope>NUCLEOTIDE SEQUENCE [LARGE SCALE GENOMIC DNA]</scope>
    <source>
        <strain evidence="15 16">NM305</strain>
    </source>
</reference>
<dbReference type="Gene3D" id="2.150.10.10">
    <property type="entry name" value="Serralysin-like metalloprotease, C-terminal"/>
    <property type="match status" value="2"/>
</dbReference>
<comment type="caution">
    <text evidence="15">The sequence shown here is derived from an EMBL/GenBank/DDBJ whole genome shotgun (WGS) entry which is preliminary data.</text>
</comment>
<evidence type="ECO:0000256" key="7">
    <source>
        <dbReference type="ARBA" id="ARBA00022729"/>
    </source>
</evidence>
<feature type="non-terminal residue" evidence="15">
    <location>
        <position position="1"/>
    </location>
</feature>
<dbReference type="InterPro" id="IPR008640">
    <property type="entry name" value="Adhesin_Head_dom"/>
</dbReference>
<dbReference type="RefSeq" id="WP_005825792.1">
    <property type="nucleotide sequence ID" value="NZ_ACQL01000144.1"/>
</dbReference>
<comment type="subcellular location">
    <subcellularLocation>
        <location evidence="2">Cell outer membrane</location>
    </subcellularLocation>
    <subcellularLocation>
        <location evidence="1">Cell surface</location>
    </subcellularLocation>
</comment>
<evidence type="ECO:0000256" key="9">
    <source>
        <dbReference type="ARBA" id="ARBA00023136"/>
    </source>
</evidence>
<keyword evidence="4" id="KW-0813">Transport</keyword>
<keyword evidence="6" id="KW-0812">Transmembrane</keyword>
<evidence type="ECO:0000256" key="1">
    <source>
        <dbReference type="ARBA" id="ARBA00004241"/>
    </source>
</evidence>
<dbReference type="Gene3D" id="6.10.250.2040">
    <property type="match status" value="1"/>
</dbReference>
<evidence type="ECO:0000313" key="16">
    <source>
        <dbReference type="Proteomes" id="UP000005532"/>
    </source>
</evidence>
<dbReference type="eggNOG" id="COG5295">
    <property type="taxonomic scope" value="Bacteria"/>
</dbReference>
<evidence type="ECO:0000259" key="13">
    <source>
        <dbReference type="Pfam" id="PF05658"/>
    </source>
</evidence>
<feature type="domain" description="Trimeric autotransporter adhesin YadA-like stalk" evidence="14">
    <location>
        <begin position="532"/>
        <end position="572"/>
    </location>
</feature>
<feature type="domain" description="Trimeric autotransporter adhesin YadA-like head" evidence="13">
    <location>
        <begin position="361"/>
        <end position="386"/>
    </location>
</feature>
<dbReference type="Gene3D" id="1.20.5.170">
    <property type="match status" value="2"/>
</dbReference>
<gene>
    <name evidence="15" type="ORF">AM305_02858</name>
</gene>
<evidence type="ECO:0000313" key="15">
    <source>
        <dbReference type="EMBL" id="EER46182.1"/>
    </source>
</evidence>
<feature type="domain" description="Trimeric autotransporter adhesin YadA-like C-terminal membrane anchor" evidence="12">
    <location>
        <begin position="593"/>
        <end position="653"/>
    </location>
</feature>
<dbReference type="InterPro" id="IPR045584">
    <property type="entry name" value="Pilin-like"/>
</dbReference>
<feature type="compositionally biased region" description="Polar residues" evidence="11">
    <location>
        <begin position="488"/>
        <end position="498"/>
    </location>
</feature>
<feature type="region of interest" description="Disordered" evidence="11">
    <location>
        <begin position="465"/>
        <end position="498"/>
    </location>
</feature>
<keyword evidence="8" id="KW-0653">Protein transport</keyword>
<dbReference type="InterPro" id="IPR008635">
    <property type="entry name" value="Coiled_stalk_dom"/>
</dbReference>
<keyword evidence="9" id="KW-0472">Membrane</keyword>
<dbReference type="Proteomes" id="UP000005532">
    <property type="component" value="Unassembled WGS sequence"/>
</dbReference>
<dbReference type="GO" id="GO:0009986">
    <property type="term" value="C:cell surface"/>
    <property type="evidence" value="ECO:0007669"/>
    <property type="project" value="UniProtKB-SubCell"/>
</dbReference>
<evidence type="ECO:0000256" key="11">
    <source>
        <dbReference type="SAM" id="MobiDB-lite"/>
    </source>
</evidence>
<dbReference type="GO" id="GO:0009279">
    <property type="term" value="C:cell outer membrane"/>
    <property type="evidence" value="ECO:0007669"/>
    <property type="project" value="UniProtKB-SubCell"/>
</dbReference>
<dbReference type="Gene3D" id="2.20.70.140">
    <property type="match status" value="2"/>
</dbReference>
<dbReference type="SUPFAM" id="SSF101967">
    <property type="entry name" value="Adhesin YadA, collagen-binding domain"/>
    <property type="match status" value="4"/>
</dbReference>
<feature type="domain" description="Trimeric autotransporter adhesin YadA-like stalk" evidence="14">
    <location>
        <begin position="233"/>
        <end position="273"/>
    </location>
</feature>
<evidence type="ECO:0000256" key="2">
    <source>
        <dbReference type="ARBA" id="ARBA00004442"/>
    </source>
</evidence>
<dbReference type="CDD" id="cd12820">
    <property type="entry name" value="LbR_YadA-like"/>
    <property type="match status" value="1"/>
</dbReference>
<keyword evidence="7" id="KW-0732">Signal</keyword>
<keyword evidence="10" id="KW-0998">Cell outer membrane</keyword>
<evidence type="ECO:0000259" key="14">
    <source>
        <dbReference type="Pfam" id="PF05662"/>
    </source>
</evidence>